<evidence type="ECO:0000313" key="7">
    <source>
        <dbReference type="EMBL" id="KOR76663.1"/>
    </source>
</evidence>
<dbReference type="GO" id="GO:0003677">
    <property type="term" value="F:DNA binding"/>
    <property type="evidence" value="ECO:0007669"/>
    <property type="project" value="InterPro"/>
</dbReference>
<dbReference type="InterPro" id="IPR013324">
    <property type="entry name" value="RNA_pol_sigma_r3/r4-like"/>
</dbReference>
<dbReference type="NCBIfam" id="TIGR02937">
    <property type="entry name" value="sigma70-ECF"/>
    <property type="match status" value="1"/>
</dbReference>
<dbReference type="InterPro" id="IPR014284">
    <property type="entry name" value="RNA_pol_sigma-70_dom"/>
</dbReference>
<dbReference type="GO" id="GO:0016987">
    <property type="term" value="F:sigma factor activity"/>
    <property type="evidence" value="ECO:0007669"/>
    <property type="project" value="UniProtKB-KW"/>
</dbReference>
<reference evidence="8" key="1">
    <citation type="submission" date="2015-08" db="EMBL/GenBank/DDBJ databases">
        <title>Genome sequencing project for genomic taxonomy and phylogenomics of Bacillus-like bacteria.</title>
        <authorList>
            <person name="Liu B."/>
            <person name="Wang J."/>
            <person name="Zhu Y."/>
            <person name="Liu G."/>
            <person name="Chen Q."/>
            <person name="Chen Z."/>
            <person name="Lan J."/>
            <person name="Che J."/>
            <person name="Ge C."/>
            <person name="Shi H."/>
            <person name="Pan Z."/>
            <person name="Liu X."/>
        </authorList>
    </citation>
    <scope>NUCLEOTIDE SEQUENCE [LARGE SCALE GENOMIC DNA]</scope>
    <source>
        <strain evidence="8">FJAT-22460</strain>
    </source>
</reference>
<comment type="caution">
    <text evidence="7">The sequence shown here is derived from an EMBL/GenBank/DDBJ whole genome shotgun (WGS) entry which is preliminary data.</text>
</comment>
<feature type="domain" description="RNA polymerase sigma-70 region 2" evidence="5">
    <location>
        <begin position="26"/>
        <end position="91"/>
    </location>
</feature>
<dbReference type="Pfam" id="PF08281">
    <property type="entry name" value="Sigma70_r4_2"/>
    <property type="match status" value="1"/>
</dbReference>
<feature type="domain" description="RNA polymerase sigma factor 70 region 4 type 2" evidence="6">
    <location>
        <begin position="114"/>
        <end position="165"/>
    </location>
</feature>
<sequence>MAPETEQELEVKLAKKGNHEAFINLIRPLELQMYNIAKAILRHDEDCADALQEAILQAYKSLPSLREASFFKTWLFRILINECNRILRKKSNVVPLHNQEEARHVTPSIDVHIDLREAVYRLEEVSRTIVILHYFRDLPLRQIAEMLDLNEGAVKTRLHRARVTLSEWLANHRERKVNL</sequence>
<dbReference type="InterPro" id="IPR036388">
    <property type="entry name" value="WH-like_DNA-bd_sf"/>
</dbReference>
<evidence type="ECO:0000259" key="6">
    <source>
        <dbReference type="Pfam" id="PF08281"/>
    </source>
</evidence>
<dbReference type="GO" id="GO:0006352">
    <property type="term" value="P:DNA-templated transcription initiation"/>
    <property type="evidence" value="ECO:0007669"/>
    <property type="project" value="InterPro"/>
</dbReference>
<organism evidence="7 8">
    <name type="scientific">Paenibacillus solani</name>
    <dbReference type="NCBI Taxonomy" id="1705565"/>
    <lineage>
        <taxon>Bacteria</taxon>
        <taxon>Bacillati</taxon>
        <taxon>Bacillota</taxon>
        <taxon>Bacilli</taxon>
        <taxon>Bacillales</taxon>
        <taxon>Paenibacillaceae</taxon>
        <taxon>Paenibacillus</taxon>
    </lineage>
</organism>
<dbReference type="InterPro" id="IPR039425">
    <property type="entry name" value="RNA_pol_sigma-70-like"/>
</dbReference>
<dbReference type="Gene3D" id="1.10.10.10">
    <property type="entry name" value="Winged helix-like DNA-binding domain superfamily/Winged helix DNA-binding domain"/>
    <property type="match status" value="1"/>
</dbReference>
<dbReference type="Proteomes" id="UP000036932">
    <property type="component" value="Unassembled WGS sequence"/>
</dbReference>
<keyword evidence="4" id="KW-0804">Transcription</keyword>
<keyword evidence="3" id="KW-0731">Sigma factor</keyword>
<dbReference type="AlphaFoldDB" id="A0A0M1N3C9"/>
<dbReference type="SUPFAM" id="SSF88946">
    <property type="entry name" value="Sigma2 domain of RNA polymerase sigma factors"/>
    <property type="match status" value="1"/>
</dbReference>
<dbReference type="RefSeq" id="WP_054404556.1">
    <property type="nucleotide sequence ID" value="NZ_LIUT01000006.1"/>
</dbReference>
<comment type="similarity">
    <text evidence="1">Belongs to the sigma-70 factor family. ECF subfamily.</text>
</comment>
<keyword evidence="2" id="KW-0805">Transcription regulation</keyword>
<dbReference type="Pfam" id="PF04542">
    <property type="entry name" value="Sigma70_r2"/>
    <property type="match status" value="1"/>
</dbReference>
<gene>
    <name evidence="7" type="ORF">AM231_22205</name>
</gene>
<dbReference type="SUPFAM" id="SSF88659">
    <property type="entry name" value="Sigma3 and sigma4 domains of RNA polymerase sigma factors"/>
    <property type="match status" value="1"/>
</dbReference>
<evidence type="ECO:0000256" key="2">
    <source>
        <dbReference type="ARBA" id="ARBA00023015"/>
    </source>
</evidence>
<dbReference type="PANTHER" id="PTHR43133:SF51">
    <property type="entry name" value="RNA POLYMERASE SIGMA FACTOR"/>
    <property type="match status" value="1"/>
</dbReference>
<dbReference type="CDD" id="cd06171">
    <property type="entry name" value="Sigma70_r4"/>
    <property type="match status" value="1"/>
</dbReference>
<proteinExistence type="inferred from homology"/>
<dbReference type="PANTHER" id="PTHR43133">
    <property type="entry name" value="RNA POLYMERASE ECF-TYPE SIGMA FACTO"/>
    <property type="match status" value="1"/>
</dbReference>
<dbReference type="EMBL" id="LIUT01000006">
    <property type="protein sequence ID" value="KOR76663.1"/>
    <property type="molecule type" value="Genomic_DNA"/>
</dbReference>
<keyword evidence="8" id="KW-1185">Reference proteome</keyword>
<dbReference type="PATRIC" id="fig|1705565.3.peg.561"/>
<evidence type="ECO:0000313" key="8">
    <source>
        <dbReference type="Proteomes" id="UP000036932"/>
    </source>
</evidence>
<evidence type="ECO:0000256" key="1">
    <source>
        <dbReference type="ARBA" id="ARBA00010641"/>
    </source>
</evidence>
<dbReference type="InterPro" id="IPR007627">
    <property type="entry name" value="RNA_pol_sigma70_r2"/>
</dbReference>
<evidence type="ECO:0000256" key="3">
    <source>
        <dbReference type="ARBA" id="ARBA00023082"/>
    </source>
</evidence>
<accession>A0A0M1N3C9</accession>
<evidence type="ECO:0000256" key="4">
    <source>
        <dbReference type="ARBA" id="ARBA00023163"/>
    </source>
</evidence>
<protein>
    <submittedName>
        <fullName evidence="7">RNA polymerase</fullName>
    </submittedName>
</protein>
<dbReference type="InterPro" id="IPR013325">
    <property type="entry name" value="RNA_pol_sigma_r2"/>
</dbReference>
<dbReference type="InterPro" id="IPR013249">
    <property type="entry name" value="RNA_pol_sigma70_r4_t2"/>
</dbReference>
<dbReference type="Gene3D" id="1.10.1740.10">
    <property type="match status" value="1"/>
</dbReference>
<name>A0A0M1N3C9_9BACL</name>
<evidence type="ECO:0000259" key="5">
    <source>
        <dbReference type="Pfam" id="PF04542"/>
    </source>
</evidence>